<dbReference type="EMBL" id="FR718531">
    <property type="protein sequence ID" value="CBX70501.1"/>
    <property type="molecule type" value="Genomic_DNA"/>
</dbReference>
<reference evidence="1" key="1">
    <citation type="journal article" date="2011" name="BMC Genomics">
        <title>Shotgun sequencing of Yersinia enterocolitica strain W22703 (biotype 2, serotype O:9): genomic evidence for oscillation between invertebrates and mammals.</title>
        <authorList>
            <person name="Fuchs T.M."/>
            <person name="Brandt K."/>
            <person name="Starke M."/>
            <person name="Rattei T."/>
        </authorList>
    </citation>
    <scope>NUCLEOTIDE SEQUENCE</scope>
</reference>
<organism evidence="1">
    <name type="scientific">Yersinia enterocolitica W22703</name>
    <dbReference type="NCBI Taxonomy" id="913028"/>
    <lineage>
        <taxon>Bacteria</taxon>
        <taxon>Pseudomonadati</taxon>
        <taxon>Pseudomonadota</taxon>
        <taxon>Gammaproteobacteria</taxon>
        <taxon>Enterobacterales</taxon>
        <taxon>Yersiniaceae</taxon>
        <taxon>Yersinia</taxon>
    </lineage>
</organism>
<evidence type="ECO:0000313" key="1">
    <source>
        <dbReference type="EMBL" id="CBX70501.1"/>
    </source>
</evidence>
<gene>
    <name evidence="1" type="ORF">YEW_AV04310</name>
</gene>
<proteinExistence type="predicted"/>
<accession>F4MXE3</accession>
<sequence length="50" mass="5666">MIMPKVAQARNDAFTIPNANKASSKKKWPASIRREVALVAKKWWSKIALN</sequence>
<dbReference type="AlphaFoldDB" id="F4MXE3"/>
<name>F4MXE3_YEREN</name>
<protein>
    <submittedName>
        <fullName evidence="1">Uncharacterized protein</fullName>
    </submittedName>
</protein>